<keyword evidence="2" id="KW-1185">Reference proteome</keyword>
<evidence type="ECO:0008006" key="3">
    <source>
        <dbReference type="Google" id="ProtNLM"/>
    </source>
</evidence>
<dbReference type="OrthoDB" id="5424209at2759"/>
<proteinExistence type="predicted"/>
<organism evidence="1 2">
    <name type="scientific">Coniochaeta ligniaria NRRL 30616</name>
    <dbReference type="NCBI Taxonomy" id="1408157"/>
    <lineage>
        <taxon>Eukaryota</taxon>
        <taxon>Fungi</taxon>
        <taxon>Dikarya</taxon>
        <taxon>Ascomycota</taxon>
        <taxon>Pezizomycotina</taxon>
        <taxon>Sordariomycetes</taxon>
        <taxon>Sordariomycetidae</taxon>
        <taxon>Coniochaetales</taxon>
        <taxon>Coniochaetaceae</taxon>
        <taxon>Coniochaeta</taxon>
    </lineage>
</organism>
<gene>
    <name evidence="1" type="ORF">CONLIGDRAFT_687744</name>
</gene>
<accession>A0A1J7IZC0</accession>
<sequence length="188" mass="20167">MSSCRRASPSTSATDGYTEDRAVVEIHRTIITEPNFIGNAIKLGSGDVDVLTSWKYPDRANPRSFDYTGNRLLHFAGTGSDEEMRRPPPGTKGQDDDALTMVHKNGNTSCLTVGRLNDIRSFSGAFSAPGDSRSAVVDGKRRVCGILTGGDEATDVSDITVVTSINFILKRLGEHGIKANILPTLANP</sequence>
<dbReference type="Proteomes" id="UP000182658">
    <property type="component" value="Unassembled WGS sequence"/>
</dbReference>
<dbReference type="EMBL" id="KV875132">
    <property type="protein sequence ID" value="OIW22228.1"/>
    <property type="molecule type" value="Genomic_DNA"/>
</dbReference>
<dbReference type="AlphaFoldDB" id="A0A1J7IZC0"/>
<dbReference type="InParanoid" id="A0A1J7IZC0"/>
<name>A0A1J7IZC0_9PEZI</name>
<reference evidence="1 2" key="1">
    <citation type="submission" date="2016-10" db="EMBL/GenBank/DDBJ databases">
        <title>Draft genome sequence of Coniochaeta ligniaria NRRL30616, a lignocellulolytic fungus for bioabatement of inhibitors in plant biomass hydrolysates.</title>
        <authorList>
            <consortium name="DOE Joint Genome Institute"/>
            <person name="Jimenez D.J."/>
            <person name="Hector R.E."/>
            <person name="Riley R."/>
            <person name="Sun H."/>
            <person name="Grigoriev I.V."/>
            <person name="Van Elsas J.D."/>
            <person name="Nichols N.N."/>
        </authorList>
    </citation>
    <scope>NUCLEOTIDE SEQUENCE [LARGE SCALE GENOMIC DNA]</scope>
    <source>
        <strain evidence="1 2">NRRL 30616</strain>
    </source>
</reference>
<dbReference type="STRING" id="1408157.A0A1J7IZC0"/>
<dbReference type="InterPro" id="IPR009003">
    <property type="entry name" value="Peptidase_S1_PA"/>
</dbReference>
<evidence type="ECO:0000313" key="1">
    <source>
        <dbReference type="EMBL" id="OIW22228.1"/>
    </source>
</evidence>
<dbReference type="Gene3D" id="2.40.10.10">
    <property type="entry name" value="Trypsin-like serine proteases"/>
    <property type="match status" value="1"/>
</dbReference>
<dbReference type="InterPro" id="IPR043504">
    <property type="entry name" value="Peptidase_S1_PA_chymotrypsin"/>
</dbReference>
<protein>
    <recommendedName>
        <fullName evidence="3">Peptidase S1 domain-containing protein</fullName>
    </recommendedName>
</protein>
<evidence type="ECO:0000313" key="2">
    <source>
        <dbReference type="Proteomes" id="UP000182658"/>
    </source>
</evidence>
<dbReference type="SUPFAM" id="SSF50494">
    <property type="entry name" value="Trypsin-like serine proteases"/>
    <property type="match status" value="1"/>
</dbReference>